<dbReference type="SMART" id="SM00214">
    <property type="entry name" value="VWC"/>
    <property type="match status" value="3"/>
</dbReference>
<dbReference type="InterPro" id="IPR036084">
    <property type="entry name" value="Ser_inhib-like_sf"/>
</dbReference>
<dbReference type="InterPro" id="IPR025155">
    <property type="entry name" value="WxxW_domain"/>
</dbReference>
<feature type="domain" description="VWFD" evidence="13">
    <location>
        <begin position="389"/>
        <end position="564"/>
    </location>
</feature>
<evidence type="ECO:0000259" key="11">
    <source>
        <dbReference type="PROSITE" id="PS01225"/>
    </source>
</evidence>
<keyword evidence="3 10" id="KW-0732">Signal</keyword>
<reference evidence="14" key="1">
    <citation type="submission" date="2025-08" db="UniProtKB">
        <authorList>
            <consortium name="Ensembl"/>
        </authorList>
    </citation>
    <scope>IDENTIFICATION</scope>
</reference>
<feature type="domain" description="VWFD" evidence="13">
    <location>
        <begin position="858"/>
        <end position="1028"/>
    </location>
</feature>
<dbReference type="GO" id="GO:0005796">
    <property type="term" value="C:Golgi lumen"/>
    <property type="evidence" value="ECO:0007669"/>
    <property type="project" value="UniProtKB-ARBA"/>
</dbReference>
<dbReference type="ChiTaRS" id="MUC2">
    <property type="organism name" value="human"/>
</dbReference>
<evidence type="ECO:0000259" key="12">
    <source>
        <dbReference type="PROSITE" id="PS50184"/>
    </source>
</evidence>
<dbReference type="SMART" id="SM00832">
    <property type="entry name" value="C8"/>
    <property type="match status" value="4"/>
</dbReference>
<evidence type="ECO:0000313" key="15">
    <source>
        <dbReference type="Proteomes" id="UP000005640"/>
    </source>
</evidence>
<feature type="compositionally biased region" description="Pro residues" evidence="9">
    <location>
        <begin position="2040"/>
        <end position="2050"/>
    </location>
</feature>
<evidence type="ECO:0000256" key="9">
    <source>
        <dbReference type="SAM" id="MobiDB-lite"/>
    </source>
</evidence>
<dbReference type="Pfam" id="PF13330">
    <property type="entry name" value="Mucin2_WxxW"/>
    <property type="match status" value="1"/>
</dbReference>
<reference evidence="14" key="2">
    <citation type="submission" date="2025-09" db="UniProtKB">
        <authorList>
            <consortium name="Ensembl"/>
        </authorList>
    </citation>
    <scope>IDENTIFICATION</scope>
</reference>
<feature type="region of interest" description="Disordered" evidence="9">
    <location>
        <begin position="2020"/>
        <end position="2052"/>
    </location>
</feature>
<sequence>MGLPLARLAAVCLALSLAGGSELQTEGRTRNHGHNVCSTWGNFHYKTFDGDVFRFPGLCDYNFASDCRGSYKEFAVHLKRGPGQAEAPAGVESILLTIKDDTIYLTRHLAVLNGAVVSTPHYSPGLLIEKSDAYTKVYSRAGLTLMWNREDALMLELDTKFRNHTCGLCGDYNGLQSYSEFLSDGVLFSPLEFGNMQKINQPDVVCEDPEEEVAPASCSEHRAECERLLTAEAFADCQDLVPLEPYLRACQQDRCRCPGGDTCVCSTVAEFSRQCSHAGGRPGNWRTATLCPKTCPGNLVYLESGSPCMDTCSHLEVSSLCEEHRMDGCFCPEGTVYDDIGDSGCVPVSQCHCRLHGHLYTPGQEITNDCEQCVCNAGRWVCKDLPCPGTCALEGGSHITTFDGKTYTFHGDCYYVLAKGDHNDSYALLGELAPCGSTDKQTCLKTVVLLADKKKNVVVFKSDGSVLLNELQVNLPHVTASFSVFRPSSYHIMVSMAIGVRLQVQLAPVMQLFVTLDQASQGQVQGLCGNFNGLEGDDFKTASGLVEATGAGFANTWKAQSSCHDKLDWLDDPCSLNIESANYAEHWCSLLKKTETPFGRCHSAVDPAEYYKRCKYDTCNCQNNEDCLCAALSSYARACTAKGVMLWGWREHVCNKDVGSCPNSQVFLYNLTTCQQTCRSLSEADSHCLEGFAPVDGCGCPDHTFLDEKGRCVPLAKCSCYHRGLYLEAGDVVVRQEERCVCRDGRLHCRQIRLIGQSCTAPKIHMDCSNLTALATSKPRALSCQTLAAGYYHTECVSGCVCPDGLMDDGRGGCVVEKECPCVHNNDLYSSGAKIKVDCNTCTCKRGRWVCTQAVCHGTCSIYGSGHYITFDGKYYDFDGHCSYVAVQDYCGQNSSLGSFSIITENVPCGTTGVTCSKAIKIFMGRTELKLEDKHRVVIQRDEGHHVAYTTREVGQYLVVESSTGIIVIWDKRTTVFIKLAPSYKGTVCGLCGNFDHRSNNDFTTRDHMVVSSELDFGNSWKEAPTCPDVSTNPEPCSLNPHRRSWAEKQCSILKSSVFSICHSKVDPKPFYEACVHDSCSCDTGGDCECFCSAVASYAQECTKEGACVFWRTPDLCPIFCDYYNPPHECEWHYEPCGNRSFETCRTINGIHSNISVSYLEGCYPRCPKDRPIYEEDLKKCVTADKCGCYVEDTHYPPGASVPTEETCKSCVCTNSSQVVCRPEEGKILNQTQDGAFCYWEICGPNGTVEKHFNICSITTRPSTLTTFTTITLPTTPTTFTTTTTTTTPTSSTVLSTTPKLCCLWSDWINEDHPSSGSDDGDRETFDGVCGAPEDIECRSVKDPHLSLEQLGQKVQCDVSVGFICKNEDQFGNGPFGLCYDYKIRVNCCWPMDKCITTPSPPTTTPSPPPTSTTTLPPTTTPSPPTTTTTTPPPTTTPSPPITTTTTPPPTTTPSPPISTTTTPPPTTTPSPPTTTPSPPTTTPSPPTTTTTTPPPTTTPSPPTTTPITPPASTTTLPPTTTPSPPTTTTTTPPPTTTPITTTTTVTPTPTPTGTQTPTTTPITTTTTVTPTPTPTGTQTPTSTPITTTTTVTPTPTPTGTQTPTTTPITTTTTVTPTPTPTGTQTPTPTAITTTTTVTPTPTPTGTQTPTTTPITTTTTVTPTPTPTGTQSPTPTAITTTTTVTPTPTPTGTQTPTSTPITTTTTVTPTPTPTGTQTPTPTPISTTTTVTPTPTPTGTQTPTTTPITTTTTVTPTPTPTGTQTPTTVLITTTTTMTPTPTPTSTKSTTVTPITTTTTVTATPTPTGTQTPTMIPISTTTTVTPTPTPTTGSTGPPTHTSTAPIAELTTSNPPPESSTPQTSRSTSSPLTESTTLLSTLPPAIEMTSTAPPSTPTAPTTTSGGHTLSPPPSTTTSPPGTPTRGTTTGSSSAPTPSTVQTTTTSAWTPTPTPLSTPSIIRTTGLRPYPSSVLICCVLNDTYYAPGEEVYNGTYGDTCYFVNCSLSCTLEFYNWSCPSTPSPTPTPSKSTPTPSKPSSTPSKPTPGTKPPECPDFDPPRQENETWWLCDCFMATCKYNNTVEIVKVECEPPPMPTCSNGLQPVRVEDPDGCCWHWECDCYCTGWGDPHYVTFDGLYYSYQGNCTYVLVEEISPSVDNFGVYIDNYHCDPNDKVSCPRTLIVRHETQEVLIKTVHMMPMQVQVQVNRQAVALPYKKYGLEVYQSGINYVVDIPELGVLVSYNGLSFSVRLPYHRFGNNTKGQCGTCTNTTSDDCILPSGEIVSNCEAAADQWLVNDPSKPHCPHSSSTTKRPAVTVPGGGKTTPHKDCTPSPLCQLIKDSLFAQCHALVPPQHYYDACVFDSCFMPGSSLECASLQAYAALCAQQNICLDWRNHTHGACLVECPSHREYQACGPAEEPTCKSSSSQQNNTVLVEGCFCPEGTMNYAPGFDVCVKTCGCVGPDNVPREFGEHFEFDCKNCVCLEGGSGIICQPKRCSQKPVTHCVEDGTYLATEVNPADTCCNITVCKCNTSLCKEKPSVCPLGFEVKSKMVPGRCCPFYWCESKGVCVHGNAEYQPGSPVYSSKCQDCVCTDKVDNNTLLNVIACTHVPCNTSCSPGFELMEAPGECCKKCEQTHCIIKRPDNQHVILKPGDFKSDPKNNCTFFSCVKIHNQLISSVSNITCPNFDASICIPGSITFMPNGCCKTCTPRNETRVPCSTVPVTTEVSYAGCTKTVLMNHCSGSCGTFVMYSAKAQALDHSCSCCKEEKTSQREVVLSCPNGGSLTHTYTHIESCQCQDTVCGLPTGTSRRARRSPRHLGSG</sequence>
<keyword evidence="5" id="KW-0186">Copper</keyword>
<keyword evidence="2" id="KW-0964">Secreted</keyword>
<dbReference type="GO" id="GO:0005576">
    <property type="term" value="C:extracellular region"/>
    <property type="evidence" value="ECO:0007669"/>
    <property type="project" value="UniProtKB-SubCell"/>
</dbReference>
<dbReference type="PhylomeDB" id="A0A0G2JR65"/>
<evidence type="ECO:0000256" key="2">
    <source>
        <dbReference type="ARBA" id="ARBA00022525"/>
    </source>
</evidence>
<dbReference type="PANTHER" id="PTHR11339:SF371">
    <property type="entry name" value="MUCIN-2"/>
    <property type="match status" value="1"/>
</dbReference>
<feature type="region of interest" description="Disordered" evidence="9">
    <location>
        <begin position="1399"/>
        <end position="1766"/>
    </location>
</feature>
<evidence type="ECO:0000313" key="14">
    <source>
        <dbReference type="Ensembl" id="ENSP00000486476.1"/>
    </source>
</evidence>
<dbReference type="InterPro" id="IPR006207">
    <property type="entry name" value="Cys_knot_C"/>
</dbReference>
<dbReference type="MassIVE" id="A0A0G2JR65"/>
<dbReference type="PDBsum" id="6TM6"/>
<dbReference type="InterPro" id="IPR058753">
    <property type="entry name" value="TIL_OTOGL_Mucin"/>
</dbReference>
<dbReference type="InterPro" id="IPR014853">
    <property type="entry name" value="VWF/SSPO/ZAN-like_Cys-rich_dom"/>
</dbReference>
<accession>A0A0G2JR65</accession>
<dbReference type="PANTHER" id="PTHR11339">
    <property type="entry name" value="EXTRACELLULAR MATRIX GLYCOPROTEIN RELATED"/>
    <property type="match status" value="1"/>
</dbReference>
<dbReference type="SMR" id="A0A0G2JR65"/>
<organism evidence="14 15">
    <name type="scientific">Homo sapiens</name>
    <name type="common">Human</name>
    <dbReference type="NCBI Taxonomy" id="9606"/>
    <lineage>
        <taxon>Eukaryota</taxon>
        <taxon>Metazoa</taxon>
        <taxon>Chordata</taxon>
        <taxon>Craniata</taxon>
        <taxon>Vertebrata</taxon>
        <taxon>Euteleostomi</taxon>
        <taxon>Mammalia</taxon>
        <taxon>Eutheria</taxon>
        <taxon>Euarchontoglires</taxon>
        <taxon>Primates</taxon>
        <taxon>Haplorrhini</taxon>
        <taxon>Catarrhini</taxon>
        <taxon>Hominidae</taxon>
        <taxon>Homo</taxon>
    </lineage>
</organism>
<dbReference type="OrthoDB" id="9539152at2759"/>
<dbReference type="EMDB" id="EMD-13575"/>
<dbReference type="InterPro" id="IPR001846">
    <property type="entry name" value="VWF_type-D"/>
</dbReference>
<feature type="domain" description="VWFD" evidence="13">
    <location>
        <begin position="35"/>
        <end position="207"/>
    </location>
</feature>
<evidence type="ECO:0000256" key="6">
    <source>
        <dbReference type="ARBA" id="ARBA00023157"/>
    </source>
</evidence>
<evidence type="ECO:0000256" key="5">
    <source>
        <dbReference type="ARBA" id="ARBA00023008"/>
    </source>
</evidence>
<dbReference type="SMART" id="SM00041">
    <property type="entry name" value="CT"/>
    <property type="match status" value="1"/>
</dbReference>
<dbReference type="InterPro" id="IPR002919">
    <property type="entry name" value="TIL_dom"/>
</dbReference>
<feature type="compositionally biased region" description="Pro residues" evidence="9">
    <location>
        <begin position="1399"/>
        <end position="1411"/>
    </location>
</feature>
<evidence type="ECO:0000256" key="1">
    <source>
        <dbReference type="ARBA" id="ARBA00004613"/>
    </source>
</evidence>
<feature type="compositionally biased region" description="Low complexity" evidence="9">
    <location>
        <begin position="1797"/>
        <end position="1843"/>
    </location>
</feature>
<feature type="compositionally biased region" description="Low complexity" evidence="9">
    <location>
        <begin position="1857"/>
        <end position="1958"/>
    </location>
</feature>
<dbReference type="PROSITE" id="PS01208">
    <property type="entry name" value="VWFC_1"/>
    <property type="match status" value="1"/>
</dbReference>
<dbReference type="InterPro" id="IPR001007">
    <property type="entry name" value="VWF_dom"/>
</dbReference>
<dbReference type="FunFam" id="2.10.25.10:FF:000674">
    <property type="entry name" value="Mucin-2"/>
    <property type="match status" value="1"/>
</dbReference>
<dbReference type="Proteomes" id="UP000005640">
    <property type="component" value="Unplaced"/>
</dbReference>
<evidence type="ECO:0000256" key="4">
    <source>
        <dbReference type="ARBA" id="ARBA00022737"/>
    </source>
</evidence>
<dbReference type="PROSITE" id="PS50184">
    <property type="entry name" value="VWFC_2"/>
    <property type="match status" value="2"/>
</dbReference>
<feature type="compositionally biased region" description="Low complexity" evidence="9">
    <location>
        <begin position="1538"/>
        <end position="1766"/>
    </location>
</feature>
<dbReference type="SUPFAM" id="SSF57603">
    <property type="entry name" value="FnI-like domain"/>
    <property type="match status" value="3"/>
</dbReference>
<feature type="domain" description="VWFC" evidence="12">
    <location>
        <begin position="2562"/>
        <end position="2629"/>
    </location>
</feature>
<feature type="domain" description="VWFD" evidence="13">
    <location>
        <begin position="2117"/>
        <end position="2300"/>
    </location>
</feature>
<dbReference type="HGNC" id="HGNC:7512">
    <property type="gene designation" value="MUC2"/>
</dbReference>
<dbReference type="FunFam" id="2.10.25.10:FF:000153">
    <property type="entry name" value="MUC5B isoform 1"/>
    <property type="match status" value="1"/>
</dbReference>
<dbReference type="PRINTS" id="PR01217">
    <property type="entry name" value="PRICHEXTENSN"/>
</dbReference>
<evidence type="ECO:0000256" key="3">
    <source>
        <dbReference type="ARBA" id="ARBA00022729"/>
    </source>
</evidence>
<dbReference type="PROSITE" id="PS01225">
    <property type="entry name" value="CTCK_2"/>
    <property type="match status" value="1"/>
</dbReference>
<comment type="subcellular location">
    <subcellularLocation>
        <location evidence="1">Secreted</location>
    </subcellularLocation>
</comment>
<name>A0A0G2JR65_HUMAN</name>
<gene>
    <name evidence="14" type="primary">MUC2</name>
</gene>
<evidence type="ECO:0007829" key="16">
    <source>
        <dbReference type="PeptideAtlas" id="A0A0G2JR65"/>
    </source>
</evidence>
<dbReference type="Gene3D" id="2.10.25.10">
    <property type="entry name" value="Laminin"/>
    <property type="match status" value="3"/>
</dbReference>
<feature type="region of interest" description="Disordered" evidence="9">
    <location>
        <begin position="1797"/>
        <end position="1958"/>
    </location>
</feature>
<feature type="chain" id="PRO_5002546710" evidence="10">
    <location>
        <begin position="21"/>
        <end position="2817"/>
    </location>
</feature>
<dbReference type="SMART" id="SM00215">
    <property type="entry name" value="VWC_out"/>
    <property type="match status" value="2"/>
</dbReference>
<feature type="domain" description="CTCK" evidence="11">
    <location>
        <begin position="2713"/>
        <end position="2798"/>
    </location>
</feature>
<proteinExistence type="evidence at protein level"/>
<protein>
    <submittedName>
        <fullName evidence="14">Mucin 2, oligomeric mucus/gel-forming</fullName>
    </submittedName>
</protein>
<feature type="signal peptide" evidence="10">
    <location>
        <begin position="1"/>
        <end position="20"/>
    </location>
</feature>
<dbReference type="PeptideAtlas" id="A0A0G2JR65"/>
<dbReference type="Pfam" id="PF25962">
    <property type="entry name" value="TIL_OTOGL_Mucin"/>
    <property type="match status" value="1"/>
</dbReference>
<dbReference type="InterPro" id="IPR050780">
    <property type="entry name" value="Mucin_vWF_Thrombospondin_sf"/>
</dbReference>
<dbReference type="Pfam" id="PF08742">
    <property type="entry name" value="C8"/>
    <property type="match status" value="4"/>
</dbReference>
<evidence type="ECO:0000256" key="10">
    <source>
        <dbReference type="SAM" id="SignalP"/>
    </source>
</evidence>
<dbReference type="SMART" id="SM00216">
    <property type="entry name" value="VWD"/>
    <property type="match status" value="4"/>
</dbReference>
<dbReference type="Pfam" id="PF00094">
    <property type="entry name" value="VWD"/>
    <property type="match status" value="4"/>
</dbReference>
<keyword evidence="6 8" id="KW-1015">Disulfide bond</keyword>
<feature type="region of interest" description="Disordered" evidence="9">
    <location>
        <begin position="2298"/>
        <end position="2323"/>
    </location>
</feature>
<feature type="domain" description="VWFC" evidence="12">
    <location>
        <begin position="2455"/>
        <end position="2524"/>
    </location>
</feature>
<dbReference type="PROSITE" id="PS51233">
    <property type="entry name" value="VWFD"/>
    <property type="match status" value="4"/>
</dbReference>
<dbReference type="CDD" id="cd19941">
    <property type="entry name" value="TIL"/>
    <property type="match status" value="3"/>
</dbReference>
<feature type="compositionally biased region" description="Low complexity" evidence="9">
    <location>
        <begin position="2024"/>
        <end position="2039"/>
    </location>
</feature>
<keyword evidence="15" id="KW-1185">Reference proteome</keyword>
<dbReference type="PROSITE" id="PS01185">
    <property type="entry name" value="CTCK_1"/>
    <property type="match status" value="1"/>
</dbReference>
<dbReference type="Ensembl" id="ENST00000630886.3">
    <property type="protein sequence ID" value="ENSP00000486476.1"/>
    <property type="gene ID" value="ENSG00000278466.4"/>
</dbReference>
<feature type="compositionally biased region" description="Pro residues" evidence="9">
    <location>
        <begin position="1520"/>
        <end position="1537"/>
    </location>
</feature>
<comment type="caution">
    <text evidence="8">Lacks conserved residue(s) required for the propagation of feature annotation.</text>
</comment>
<keyword evidence="7" id="KW-0325">Glycoprotein</keyword>
<feature type="compositionally biased region" description="Pro residues" evidence="9">
    <location>
        <begin position="1419"/>
        <end position="1510"/>
    </location>
</feature>
<feature type="disulfide bond" evidence="8">
    <location>
        <begin position="2736"/>
        <end position="2790"/>
    </location>
</feature>
<feature type="disulfide bond" evidence="8">
    <location>
        <begin position="2740"/>
        <end position="2792"/>
    </location>
</feature>
<dbReference type="Pfam" id="PF01826">
    <property type="entry name" value="TIL"/>
    <property type="match status" value="1"/>
</dbReference>
<evidence type="ECO:0000259" key="13">
    <source>
        <dbReference type="PROSITE" id="PS51233"/>
    </source>
</evidence>
<dbReference type="Pfam" id="PF23244">
    <property type="entry name" value="VWF"/>
    <property type="match status" value="2"/>
</dbReference>
<dbReference type="SUPFAM" id="SSF57567">
    <property type="entry name" value="Serine protease inhibitors"/>
    <property type="match status" value="4"/>
</dbReference>
<keyword evidence="16 17" id="KW-1267">Proteomics identification</keyword>
<evidence type="ECO:0000256" key="7">
    <source>
        <dbReference type="ARBA" id="ARBA00023180"/>
    </source>
</evidence>
<evidence type="ECO:0000256" key="8">
    <source>
        <dbReference type="PROSITE-ProRule" id="PRU00039"/>
    </source>
</evidence>
<dbReference type="EMDB" id="EMD-13580"/>
<evidence type="ECO:0007829" key="17">
    <source>
        <dbReference type="ProteomicsDB" id="A0A0G2JR65"/>
    </source>
</evidence>
<keyword evidence="4" id="KW-0677">Repeat</keyword>